<evidence type="ECO:0000256" key="5">
    <source>
        <dbReference type="ARBA" id="ARBA00022989"/>
    </source>
</evidence>
<dbReference type="CDD" id="cd17480">
    <property type="entry name" value="MFS_SLC40A1_like"/>
    <property type="match status" value="1"/>
</dbReference>
<dbReference type="OrthoDB" id="648861at2759"/>
<evidence type="ECO:0000256" key="7">
    <source>
        <dbReference type="RuleBase" id="RU365065"/>
    </source>
</evidence>
<dbReference type="GO" id="GO:0005381">
    <property type="term" value="F:iron ion transmembrane transporter activity"/>
    <property type="evidence" value="ECO:0007669"/>
    <property type="project" value="UniProtKB-UniRule"/>
</dbReference>
<evidence type="ECO:0000256" key="1">
    <source>
        <dbReference type="ARBA" id="ARBA00004141"/>
    </source>
</evidence>
<keyword evidence="4 7" id="KW-0812">Transmembrane</keyword>
<reference evidence="9 10" key="1">
    <citation type="journal article" date="2017" name="G3 (Bethesda)">
        <title>First Draft Genome Sequence of the Pathogenic Fungus Lomentospora prolificans (Formerly Scedosporium prolificans).</title>
        <authorList>
            <person name="Luo R."/>
            <person name="Zimin A."/>
            <person name="Workman R."/>
            <person name="Fan Y."/>
            <person name="Pertea G."/>
            <person name="Grossman N."/>
            <person name="Wear M.P."/>
            <person name="Jia B."/>
            <person name="Miller H."/>
            <person name="Casadevall A."/>
            <person name="Timp W."/>
            <person name="Zhang S.X."/>
            <person name="Salzberg S.L."/>
        </authorList>
    </citation>
    <scope>NUCLEOTIDE SEQUENCE [LARGE SCALE GENOMIC DNA]</scope>
    <source>
        <strain evidence="9 10">JHH-5317</strain>
    </source>
</reference>
<feature type="compositionally biased region" description="Low complexity" evidence="8">
    <location>
        <begin position="9"/>
        <end position="18"/>
    </location>
</feature>
<dbReference type="Pfam" id="PF06963">
    <property type="entry name" value="FPN1"/>
    <property type="match status" value="1"/>
</dbReference>
<dbReference type="EMBL" id="NLAX01000003">
    <property type="protein sequence ID" value="PKS12650.1"/>
    <property type="molecule type" value="Genomic_DNA"/>
</dbReference>
<comment type="caution">
    <text evidence="9">The sequence shown here is derived from an EMBL/GenBank/DDBJ whole genome shotgun (WGS) entry which is preliminary data.</text>
</comment>
<comment type="caution">
    <text evidence="7">Lacks conserved residue(s) required for the propagation of feature annotation.</text>
</comment>
<feature type="transmembrane region" description="Helical" evidence="7">
    <location>
        <begin position="223"/>
        <end position="243"/>
    </location>
</feature>
<evidence type="ECO:0000313" key="9">
    <source>
        <dbReference type="EMBL" id="PKS12650.1"/>
    </source>
</evidence>
<proteinExistence type="inferred from homology"/>
<feature type="region of interest" description="Disordered" evidence="8">
    <location>
        <begin position="1"/>
        <end position="27"/>
    </location>
</feature>
<dbReference type="Proteomes" id="UP000233524">
    <property type="component" value="Unassembled WGS sequence"/>
</dbReference>
<comment type="similarity">
    <text evidence="2 7">Belongs to the ferroportin (FP) (TC 2.A.100) family. SLC40A subfamily.</text>
</comment>
<dbReference type="InterPro" id="IPR009716">
    <property type="entry name" value="Ferroportin-1"/>
</dbReference>
<sequence>MAELTRNCDSAPADPSDAGANNVIDVQPRPVPTPCSSMMEPGIAGSPDGIEEEDGIVPDSVPKRLAWRLYLSHFLSTWNSRLFEFAAVLFLASIYPDTLLPMSVYALVRSAATILFAQAVGSWVDRGNRLTVVRASILGQRIAVVASCGLFWVLELKKNELQRGVKDSLFSALVLLACVEKLCSVMNLVSVERDWVVVITEGHEQARRTLNARIRRIDLLCKLVGPLVISSIAIASTLASIWATLGMNIAAVVVEYRCIATVYNMVPALNRVQRPDEEPSLREDPAGLLTPETEPLARDTWTHSLTKVAHSILPISSLPFYFGHSAFLPSFSLALLYLTVLSFSGQMITFLISVGYNSAHVGIARTVSAIFELSATWIAPRLMKRIGVVRGGIWSVSWLMVWLAASVSFFMVEIYQEDSNPVAAATVLAVGVAVSRVGLWGFDLCAQNIVQDEVEHGFRGAFSTVEAAFQNLFELISYATTIVFSRPDQFQWPVIISVGAVYLAGGLYTYFVRKRRGHLLHAPDCIRSKKNNA</sequence>
<keyword evidence="6 7" id="KW-0472">Membrane</keyword>
<accession>A0A2N3NJN3</accession>
<dbReference type="PANTHER" id="PTHR11660:SF57">
    <property type="entry name" value="SOLUTE CARRIER FAMILY 40 MEMBER"/>
    <property type="match status" value="1"/>
</dbReference>
<evidence type="ECO:0000256" key="4">
    <source>
        <dbReference type="ARBA" id="ARBA00022692"/>
    </source>
</evidence>
<feature type="transmembrane region" description="Helical" evidence="7">
    <location>
        <begin position="102"/>
        <end position="120"/>
    </location>
</feature>
<keyword evidence="7" id="KW-0406">Ion transport</keyword>
<dbReference type="SUPFAM" id="SSF103473">
    <property type="entry name" value="MFS general substrate transporter"/>
    <property type="match status" value="1"/>
</dbReference>
<feature type="transmembrane region" description="Helical" evidence="7">
    <location>
        <begin position="334"/>
        <end position="356"/>
    </location>
</feature>
<keyword evidence="10" id="KW-1185">Reference proteome</keyword>
<dbReference type="PANTHER" id="PTHR11660">
    <property type="entry name" value="SOLUTE CARRIER FAMILY 40 MEMBER"/>
    <property type="match status" value="1"/>
</dbReference>
<dbReference type="GO" id="GO:0016020">
    <property type="term" value="C:membrane"/>
    <property type="evidence" value="ECO:0007669"/>
    <property type="project" value="UniProtKB-SubCell"/>
</dbReference>
<evidence type="ECO:0000313" key="10">
    <source>
        <dbReference type="Proteomes" id="UP000233524"/>
    </source>
</evidence>
<name>A0A2N3NJN3_9PEZI</name>
<comment type="subcellular location">
    <subcellularLocation>
        <location evidence="1 7">Membrane</location>
        <topology evidence="1 7">Multi-pass membrane protein</topology>
    </subcellularLocation>
</comment>
<keyword evidence="3 7" id="KW-0813">Transport</keyword>
<evidence type="ECO:0000256" key="8">
    <source>
        <dbReference type="SAM" id="MobiDB-lite"/>
    </source>
</evidence>
<protein>
    <recommendedName>
        <fullName evidence="7">Solute carrier family 40 member</fullName>
    </recommendedName>
</protein>
<dbReference type="STRING" id="41688.A0A2N3NJN3"/>
<evidence type="ECO:0000256" key="6">
    <source>
        <dbReference type="ARBA" id="ARBA00023136"/>
    </source>
</evidence>
<feature type="transmembrane region" description="Helical" evidence="7">
    <location>
        <begin position="132"/>
        <end position="154"/>
    </location>
</feature>
<dbReference type="VEuPathDB" id="FungiDB:jhhlp_000858"/>
<feature type="transmembrane region" description="Helical" evidence="7">
    <location>
        <begin position="391"/>
        <end position="412"/>
    </location>
</feature>
<dbReference type="AlphaFoldDB" id="A0A2N3NJN3"/>
<comment type="function">
    <text evidence="7">May be involved in iron transport and iron homeostasis.</text>
</comment>
<feature type="transmembrane region" description="Helical" evidence="7">
    <location>
        <begin position="169"/>
        <end position="189"/>
    </location>
</feature>
<dbReference type="InterPro" id="IPR036259">
    <property type="entry name" value="MFS_trans_sf"/>
</dbReference>
<dbReference type="InParanoid" id="A0A2N3NJN3"/>
<organism evidence="9 10">
    <name type="scientific">Lomentospora prolificans</name>
    <dbReference type="NCBI Taxonomy" id="41688"/>
    <lineage>
        <taxon>Eukaryota</taxon>
        <taxon>Fungi</taxon>
        <taxon>Dikarya</taxon>
        <taxon>Ascomycota</taxon>
        <taxon>Pezizomycotina</taxon>
        <taxon>Sordariomycetes</taxon>
        <taxon>Hypocreomycetidae</taxon>
        <taxon>Microascales</taxon>
        <taxon>Microascaceae</taxon>
        <taxon>Lomentospora</taxon>
    </lineage>
</organism>
<feature type="transmembrane region" description="Helical" evidence="7">
    <location>
        <begin position="78"/>
        <end position="96"/>
    </location>
</feature>
<keyword evidence="5 7" id="KW-1133">Transmembrane helix</keyword>
<feature type="transmembrane region" description="Helical" evidence="7">
    <location>
        <begin position="490"/>
        <end position="511"/>
    </location>
</feature>
<gene>
    <name evidence="9" type="ORF">jhhlp_000858</name>
</gene>
<evidence type="ECO:0000256" key="2">
    <source>
        <dbReference type="ARBA" id="ARBA00006279"/>
    </source>
</evidence>
<evidence type="ECO:0000256" key="3">
    <source>
        <dbReference type="ARBA" id="ARBA00022448"/>
    </source>
</evidence>